<gene>
    <name evidence="6" type="ORF">SNF14_08455</name>
</gene>
<evidence type="ECO:0000256" key="5">
    <source>
        <dbReference type="ARBA" id="ARBA00023277"/>
    </source>
</evidence>
<dbReference type="PROSITE" id="PS00160">
    <property type="entry name" value="ALDOLASE_KDPG_KHG_2"/>
    <property type="match status" value="1"/>
</dbReference>
<evidence type="ECO:0000256" key="4">
    <source>
        <dbReference type="ARBA" id="ARBA00023239"/>
    </source>
</evidence>
<dbReference type="InterPro" id="IPR000887">
    <property type="entry name" value="Aldlse_KDPG_KHG"/>
</dbReference>
<sequence length="215" mass="23203">MKRQEIVAFIKSERLIAIVRTKEQEKVPEIIEALVQGGIRVIEITSNTPGFLNEISKARERYATSKILIGTGTVINKVIAEQAIKSGAQFLVTPNTNSDVLAVANQYEVPVAMGAVTPTEICSAVDSGADIVKLFPAGNLGVGYFKSVKSPLDKVCFFAVGGIDLSNIEEWIAAGISGFGLGSALTNVNDHEESNGIRKNAEQFVKIKKESKWIH</sequence>
<dbReference type="InterPro" id="IPR031338">
    <property type="entry name" value="KDPG/KHG_AS_2"/>
</dbReference>
<evidence type="ECO:0000313" key="7">
    <source>
        <dbReference type="Proteomes" id="UP001285855"/>
    </source>
</evidence>
<keyword evidence="4" id="KW-0456">Lyase</keyword>
<evidence type="ECO:0000256" key="2">
    <source>
        <dbReference type="ARBA" id="ARBA00006906"/>
    </source>
</evidence>
<dbReference type="Pfam" id="PF01081">
    <property type="entry name" value="Aldolase"/>
    <property type="match status" value="1"/>
</dbReference>
<dbReference type="CDD" id="cd00452">
    <property type="entry name" value="KDPG_aldolase"/>
    <property type="match status" value="1"/>
</dbReference>
<dbReference type="PANTHER" id="PTHR30246:SF1">
    <property type="entry name" value="2-DEHYDRO-3-DEOXY-6-PHOSPHOGALACTONATE ALDOLASE-RELATED"/>
    <property type="match status" value="1"/>
</dbReference>
<evidence type="ECO:0000256" key="1">
    <source>
        <dbReference type="ARBA" id="ARBA00004761"/>
    </source>
</evidence>
<dbReference type="PANTHER" id="PTHR30246">
    <property type="entry name" value="2-KETO-3-DEOXY-6-PHOSPHOGLUCONATE ALDOLASE"/>
    <property type="match status" value="1"/>
</dbReference>
<dbReference type="Proteomes" id="UP001285855">
    <property type="component" value="Unassembled WGS sequence"/>
</dbReference>
<reference evidence="6 7" key="1">
    <citation type="submission" date="2023-11" db="EMBL/GenBank/DDBJ databases">
        <title>Winogradskyella pelagius sp. nov., isolated from coastal sediment.</title>
        <authorList>
            <person name="Li F."/>
        </authorList>
    </citation>
    <scope>NUCLEOTIDE SEQUENCE [LARGE SCALE GENOMIC DNA]</scope>
    <source>
        <strain evidence="6 7">KCTC 23502</strain>
    </source>
</reference>
<evidence type="ECO:0000313" key="6">
    <source>
        <dbReference type="EMBL" id="MDY2587368.1"/>
    </source>
</evidence>
<dbReference type="SUPFAM" id="SSF51569">
    <property type="entry name" value="Aldolase"/>
    <property type="match status" value="1"/>
</dbReference>
<comment type="subunit">
    <text evidence="3">Homotrimer.</text>
</comment>
<evidence type="ECO:0000256" key="3">
    <source>
        <dbReference type="ARBA" id="ARBA00011233"/>
    </source>
</evidence>
<comment type="caution">
    <text evidence="6">The sequence shown here is derived from an EMBL/GenBank/DDBJ whole genome shotgun (WGS) entry which is preliminary data.</text>
</comment>
<proteinExistence type="inferred from homology"/>
<keyword evidence="7" id="KW-1185">Reference proteome</keyword>
<dbReference type="InterPro" id="IPR013785">
    <property type="entry name" value="Aldolase_TIM"/>
</dbReference>
<protein>
    <submittedName>
        <fullName evidence="6">Bifunctional 4-hydroxy-2-oxoglutarate aldolase/2-dehydro-3-deoxy-phosphogluconate aldolase</fullName>
    </submittedName>
</protein>
<comment type="pathway">
    <text evidence="1">Carbohydrate acid metabolism.</text>
</comment>
<comment type="similarity">
    <text evidence="2">Belongs to the KHG/KDPG aldolase family.</text>
</comment>
<dbReference type="Gene3D" id="3.20.20.70">
    <property type="entry name" value="Aldolase class I"/>
    <property type="match status" value="1"/>
</dbReference>
<organism evidence="6 7">
    <name type="scientific">Winogradskyella aquimaris</name>
    <dbReference type="NCBI Taxonomy" id="864074"/>
    <lineage>
        <taxon>Bacteria</taxon>
        <taxon>Pseudomonadati</taxon>
        <taxon>Bacteroidota</taxon>
        <taxon>Flavobacteriia</taxon>
        <taxon>Flavobacteriales</taxon>
        <taxon>Flavobacteriaceae</taxon>
        <taxon>Winogradskyella</taxon>
    </lineage>
</organism>
<name>A0ABU5EM52_9FLAO</name>
<dbReference type="EMBL" id="JAXDAE010000007">
    <property type="protein sequence ID" value="MDY2587368.1"/>
    <property type="molecule type" value="Genomic_DNA"/>
</dbReference>
<keyword evidence="5" id="KW-0119">Carbohydrate metabolism</keyword>
<dbReference type="RefSeq" id="WP_320555735.1">
    <property type="nucleotide sequence ID" value="NZ_JAXDAE010000007.1"/>
</dbReference>
<accession>A0ABU5EM52</accession>